<accession>A0A4Y2P5R3</accession>
<dbReference type="Proteomes" id="UP000499080">
    <property type="component" value="Unassembled WGS sequence"/>
</dbReference>
<evidence type="ECO:0000313" key="1">
    <source>
        <dbReference type="EMBL" id="GBN46392.1"/>
    </source>
</evidence>
<dbReference type="InterPro" id="IPR029060">
    <property type="entry name" value="PIN-like_dom_sf"/>
</dbReference>
<gene>
    <name evidence="1" type="ORF">AVEN_23272_1</name>
</gene>
<protein>
    <submittedName>
        <fullName evidence="1">Uncharacterized protein</fullName>
    </submittedName>
</protein>
<reference evidence="1 2" key="1">
    <citation type="journal article" date="2019" name="Sci. Rep.">
        <title>Orb-weaving spider Araneus ventricosus genome elucidates the spidroin gene catalogue.</title>
        <authorList>
            <person name="Kono N."/>
            <person name="Nakamura H."/>
            <person name="Ohtoshi R."/>
            <person name="Moran D.A.P."/>
            <person name="Shinohara A."/>
            <person name="Yoshida Y."/>
            <person name="Fujiwara M."/>
            <person name="Mori M."/>
            <person name="Tomita M."/>
            <person name="Arakawa K."/>
        </authorList>
    </citation>
    <scope>NUCLEOTIDE SEQUENCE [LARGE SCALE GENOMIC DNA]</scope>
</reference>
<dbReference type="EMBL" id="BGPR01010480">
    <property type="protein sequence ID" value="GBN46392.1"/>
    <property type="molecule type" value="Genomic_DNA"/>
</dbReference>
<comment type="caution">
    <text evidence="1">The sequence shown here is derived from an EMBL/GenBank/DDBJ whole genome shotgun (WGS) entry which is preliminary data.</text>
</comment>
<dbReference type="SUPFAM" id="SSF88723">
    <property type="entry name" value="PIN domain-like"/>
    <property type="match status" value="1"/>
</dbReference>
<name>A0A4Y2P5R3_ARAVE</name>
<dbReference type="Gene3D" id="3.40.50.1010">
    <property type="entry name" value="5'-nuclease"/>
    <property type="match status" value="1"/>
</dbReference>
<dbReference type="OrthoDB" id="7327322at2759"/>
<sequence>MRKSRKSSLYDAFPEESSAIIDFKSSINVVDGGFLLHRVKWNIGCKFSSICDPCVSYLIKHYGEKCIVIFDGYSDANNTKLAEQRRRGTTKMSVDINFEETMTVTVQQEHFRTNGRNKTRLIQLLRQKMTSKVIETRVAKGDADTYIVRCGLEKATSHPTVAIIGEDVDLIVILIALAPAESDIFYEAWQGESRS</sequence>
<organism evidence="1 2">
    <name type="scientific">Araneus ventricosus</name>
    <name type="common">Orbweaver spider</name>
    <name type="synonym">Epeira ventricosa</name>
    <dbReference type="NCBI Taxonomy" id="182803"/>
    <lineage>
        <taxon>Eukaryota</taxon>
        <taxon>Metazoa</taxon>
        <taxon>Ecdysozoa</taxon>
        <taxon>Arthropoda</taxon>
        <taxon>Chelicerata</taxon>
        <taxon>Arachnida</taxon>
        <taxon>Araneae</taxon>
        <taxon>Araneomorphae</taxon>
        <taxon>Entelegynae</taxon>
        <taxon>Araneoidea</taxon>
        <taxon>Araneidae</taxon>
        <taxon>Araneus</taxon>
    </lineage>
</organism>
<dbReference type="AlphaFoldDB" id="A0A4Y2P5R3"/>
<evidence type="ECO:0000313" key="2">
    <source>
        <dbReference type="Proteomes" id="UP000499080"/>
    </source>
</evidence>
<proteinExistence type="predicted"/>
<keyword evidence="2" id="KW-1185">Reference proteome</keyword>